<name>A0AAW0R4C5_9PEZI</name>
<evidence type="ECO:0000313" key="2">
    <source>
        <dbReference type="Proteomes" id="UP001392437"/>
    </source>
</evidence>
<organism evidence="1 2">
    <name type="scientific">Apiospora kogelbergensis</name>
    <dbReference type="NCBI Taxonomy" id="1337665"/>
    <lineage>
        <taxon>Eukaryota</taxon>
        <taxon>Fungi</taxon>
        <taxon>Dikarya</taxon>
        <taxon>Ascomycota</taxon>
        <taxon>Pezizomycotina</taxon>
        <taxon>Sordariomycetes</taxon>
        <taxon>Xylariomycetidae</taxon>
        <taxon>Amphisphaeriales</taxon>
        <taxon>Apiosporaceae</taxon>
        <taxon>Apiospora</taxon>
    </lineage>
</organism>
<reference evidence="1 2" key="1">
    <citation type="submission" date="2023-01" db="EMBL/GenBank/DDBJ databases">
        <title>Analysis of 21 Apiospora genomes using comparative genomics revels a genus with tremendous synthesis potential of carbohydrate active enzymes and secondary metabolites.</title>
        <authorList>
            <person name="Sorensen T."/>
        </authorList>
    </citation>
    <scope>NUCLEOTIDE SEQUENCE [LARGE SCALE GENOMIC DNA]</scope>
    <source>
        <strain evidence="1 2">CBS 117206</strain>
    </source>
</reference>
<dbReference type="Gene3D" id="3.40.30.10">
    <property type="entry name" value="Glutaredoxin"/>
    <property type="match status" value="1"/>
</dbReference>
<gene>
    <name evidence="1" type="ORF">PG999_003634</name>
</gene>
<accession>A0AAW0R4C5</accession>
<dbReference type="EMBL" id="JAQQWP010000003">
    <property type="protein sequence ID" value="KAK8123716.1"/>
    <property type="molecule type" value="Genomic_DNA"/>
</dbReference>
<protein>
    <recommendedName>
        <fullName evidence="3">GST N-terminal domain-containing protein</fullName>
    </recommendedName>
</protein>
<proteinExistence type="predicted"/>
<dbReference type="InterPro" id="IPR036249">
    <property type="entry name" value="Thioredoxin-like_sf"/>
</dbReference>
<sequence>MDDIISVYCTLYCYPFSLYSIMVKYLIRLIERSAKSHDGASRALKIRERLLDLQHDENIAEWYILDVNRKGQVPTMAIKGDRSRITDSLDIAYWLCDMFPNLLPRQYEAIIRRLLRDLHDIEGISITIRRRDGPEEDLIDPCVDDMLARDDISPEYRQALEAKKIFDDSHVPKASHHVNVDRAEQQTAALLAEIADLYEQHGGSNWLLGDEAGPTVLDAQIVPFVTRVEDAGRARLAPETLLRYAAARRASPDWDVVMGGKSTIWRKEYGQVCDTYDMSADLPPPVTLFVPRPSSGLV</sequence>
<dbReference type="AlphaFoldDB" id="A0AAW0R4C5"/>
<evidence type="ECO:0000313" key="1">
    <source>
        <dbReference type="EMBL" id="KAK8123716.1"/>
    </source>
</evidence>
<comment type="caution">
    <text evidence="1">The sequence shown here is derived from an EMBL/GenBank/DDBJ whole genome shotgun (WGS) entry which is preliminary data.</text>
</comment>
<keyword evidence="2" id="KW-1185">Reference proteome</keyword>
<evidence type="ECO:0008006" key="3">
    <source>
        <dbReference type="Google" id="ProtNLM"/>
    </source>
</evidence>
<dbReference type="SUPFAM" id="SSF52833">
    <property type="entry name" value="Thioredoxin-like"/>
    <property type="match status" value="1"/>
</dbReference>
<dbReference type="Proteomes" id="UP001392437">
    <property type="component" value="Unassembled WGS sequence"/>
</dbReference>